<dbReference type="AlphaFoldDB" id="A0A2H3SJN1"/>
<dbReference type="OrthoDB" id="5094570at2759"/>
<protein>
    <submittedName>
        <fullName evidence="1">Uncharacterized protein</fullName>
    </submittedName>
</protein>
<accession>A0A2H3SJN1</accession>
<dbReference type="VEuPathDB" id="FungiDB:FOC1_g10007783"/>
<dbReference type="VEuPathDB" id="FungiDB:FOIG_10159"/>
<dbReference type="EMBL" id="FMJY01000001">
    <property type="protein sequence ID" value="SCO76361.1"/>
    <property type="molecule type" value="Genomic_DNA"/>
</dbReference>
<reference evidence="2" key="1">
    <citation type="submission" date="2016-09" db="EMBL/GenBank/DDBJ databases">
        <authorList>
            <person name="Guldener U."/>
        </authorList>
    </citation>
    <scope>NUCLEOTIDE SEQUENCE [LARGE SCALE GENOMIC DNA]</scope>
    <source>
        <strain evidence="2">V64-1</strain>
    </source>
</reference>
<sequence length="248" mass="29241">MSALDITNAQLHDWSSILADVIARGYDVFSNSQVYVFTENLELILSNFGDADEAWYCACWWIDMLEQAQVNMSTYVEIAVKYCFDTWAETKVWAGYGLKHTIIPRVLLQGYYNGRMIPYWIKRVDSSCLMYELFIEFPALRGADKTLQWGRWPTYVGRYRHWKDGGDIAASVPAMNFWPIAPSLDRWMVKNFGGGDDGTMVVKVKLAEWAHRVIDLRERRFERKWLYKRQKFNCNRNRWQRMPGAWVE</sequence>
<evidence type="ECO:0000313" key="1">
    <source>
        <dbReference type="EMBL" id="SCO76361.1"/>
    </source>
</evidence>
<organism evidence="1 2">
    <name type="scientific">Fusarium oxysporum</name>
    <name type="common">Fusarium vascular wilt</name>
    <dbReference type="NCBI Taxonomy" id="5507"/>
    <lineage>
        <taxon>Eukaryota</taxon>
        <taxon>Fungi</taxon>
        <taxon>Dikarya</taxon>
        <taxon>Ascomycota</taxon>
        <taxon>Pezizomycotina</taxon>
        <taxon>Sordariomycetes</taxon>
        <taxon>Hypocreomycetidae</taxon>
        <taxon>Hypocreales</taxon>
        <taxon>Nectriaceae</taxon>
        <taxon>Fusarium</taxon>
        <taxon>Fusarium oxysporum species complex</taxon>
    </lineage>
</organism>
<gene>
    <name evidence="1" type="ORF">FRV6_00573</name>
</gene>
<evidence type="ECO:0000313" key="2">
    <source>
        <dbReference type="Proteomes" id="UP000219369"/>
    </source>
</evidence>
<dbReference type="Proteomes" id="UP000219369">
    <property type="component" value="Unassembled WGS sequence"/>
</dbReference>
<name>A0A2H3SJN1_FUSOX</name>
<dbReference type="VEuPathDB" id="FungiDB:FOC4_g10005074"/>
<dbReference type="VEuPathDB" id="FungiDB:FOXG_12204"/>
<proteinExistence type="predicted"/>
<dbReference type="VEuPathDB" id="FungiDB:FOZG_13267"/>
<dbReference type="VEuPathDB" id="FungiDB:FOMG_14720"/>